<comment type="caution">
    <text evidence="9">The sequence shown here is derived from an EMBL/GenBank/DDBJ whole genome shotgun (WGS) entry which is preliminary data.</text>
</comment>
<gene>
    <name evidence="9" type="ORF">NE237_021023</name>
</gene>
<reference evidence="9" key="1">
    <citation type="journal article" date="2023" name="Plant J.">
        <title>The genome of the king protea, Protea cynaroides.</title>
        <authorList>
            <person name="Chang J."/>
            <person name="Duong T.A."/>
            <person name="Schoeman C."/>
            <person name="Ma X."/>
            <person name="Roodt D."/>
            <person name="Barker N."/>
            <person name="Li Z."/>
            <person name="Van de Peer Y."/>
            <person name="Mizrachi E."/>
        </authorList>
    </citation>
    <scope>NUCLEOTIDE SEQUENCE</scope>
    <source>
        <tissue evidence="9">Young leaves</tissue>
    </source>
</reference>
<dbReference type="CDD" id="cd01061">
    <property type="entry name" value="RNase_T2_euk"/>
    <property type="match status" value="1"/>
</dbReference>
<keyword evidence="3" id="KW-0378">Hydrolase</keyword>
<accession>A0A9Q0K4H2</accession>
<dbReference type="InterPro" id="IPR001568">
    <property type="entry name" value="RNase_T2-like"/>
</dbReference>
<dbReference type="GO" id="GO:0003723">
    <property type="term" value="F:RNA binding"/>
    <property type="evidence" value="ECO:0007669"/>
    <property type="project" value="InterPro"/>
</dbReference>
<feature type="active site" evidence="6">
    <location>
        <position position="116"/>
    </location>
</feature>
<feature type="active site" evidence="6">
    <location>
        <position position="62"/>
    </location>
</feature>
<feature type="chain" id="PRO_5040330599" evidence="8">
    <location>
        <begin position="25"/>
        <end position="241"/>
    </location>
</feature>
<dbReference type="OrthoDB" id="435754at2759"/>
<evidence type="ECO:0000313" key="10">
    <source>
        <dbReference type="Proteomes" id="UP001141806"/>
    </source>
</evidence>
<keyword evidence="2" id="KW-0540">Nuclease</keyword>
<evidence type="ECO:0000313" key="9">
    <source>
        <dbReference type="EMBL" id="KAJ4961113.1"/>
    </source>
</evidence>
<dbReference type="PROSITE" id="PS00530">
    <property type="entry name" value="RNASE_T2_1"/>
    <property type="match status" value="1"/>
</dbReference>
<keyword evidence="4" id="KW-1015">Disulfide bond</keyword>
<dbReference type="InterPro" id="IPR036430">
    <property type="entry name" value="RNase_T2-like_sf"/>
</dbReference>
<dbReference type="FunFam" id="3.90.730.10:FF:000003">
    <property type="entry name" value="Ribonuclease 3"/>
    <property type="match status" value="1"/>
</dbReference>
<dbReference type="AlphaFoldDB" id="A0A9Q0K4H2"/>
<sequence>MKTSGRVLIHILVIQLLTVLCISSQDFDFFYFVQQWPGSYCDTRRSCCYPTTGKPEADFGIHGLWPNYDDGTYPSSCDSSIRYDASKISDLKSSLERYWPTLNCPSSNGDKFWAHEWMKHGSCAESIFDEHGYFQAALNLRKQVNLLQALESAGIKPDGRFYSVEKIKEAITEAIGFTPGIDCNVDTSKNHQLYQVFLCVDTSGTKLIECPVAQSSRCGSKIEFPSFGSGRDSLDSDHTEL</sequence>
<comment type="similarity">
    <text evidence="1 7">Belongs to the RNase T2 family.</text>
</comment>
<evidence type="ECO:0000256" key="6">
    <source>
        <dbReference type="PIRSR" id="PIRSR633697-1"/>
    </source>
</evidence>
<dbReference type="Pfam" id="PF00445">
    <property type="entry name" value="Ribonuclease_T2"/>
    <property type="match status" value="1"/>
</dbReference>
<evidence type="ECO:0000256" key="2">
    <source>
        <dbReference type="ARBA" id="ARBA00022722"/>
    </source>
</evidence>
<dbReference type="InterPro" id="IPR033697">
    <property type="entry name" value="Ribonuclease_T2_eukaryotic"/>
</dbReference>
<dbReference type="PANTHER" id="PTHR11240:SF82">
    <property type="entry name" value="RIBONUCLEASE 3-RELATED"/>
    <property type="match status" value="1"/>
</dbReference>
<dbReference type="Proteomes" id="UP001141806">
    <property type="component" value="Unassembled WGS sequence"/>
</dbReference>
<organism evidence="9 10">
    <name type="scientific">Protea cynaroides</name>
    <dbReference type="NCBI Taxonomy" id="273540"/>
    <lineage>
        <taxon>Eukaryota</taxon>
        <taxon>Viridiplantae</taxon>
        <taxon>Streptophyta</taxon>
        <taxon>Embryophyta</taxon>
        <taxon>Tracheophyta</taxon>
        <taxon>Spermatophyta</taxon>
        <taxon>Magnoliopsida</taxon>
        <taxon>Proteales</taxon>
        <taxon>Proteaceae</taxon>
        <taxon>Protea</taxon>
    </lineage>
</organism>
<dbReference type="InterPro" id="IPR033130">
    <property type="entry name" value="RNase_T2_His_AS_2"/>
</dbReference>
<dbReference type="GO" id="GO:0005576">
    <property type="term" value="C:extracellular region"/>
    <property type="evidence" value="ECO:0007669"/>
    <property type="project" value="TreeGrafter"/>
</dbReference>
<keyword evidence="5" id="KW-0456">Lyase</keyword>
<proteinExistence type="inferred from homology"/>
<feature type="active site" evidence="6">
    <location>
        <position position="120"/>
    </location>
</feature>
<dbReference type="InterPro" id="IPR018188">
    <property type="entry name" value="RNase_T2_His_AS_1"/>
</dbReference>
<dbReference type="PANTHER" id="PTHR11240">
    <property type="entry name" value="RIBONUCLEASE T2"/>
    <property type="match status" value="1"/>
</dbReference>
<dbReference type="PROSITE" id="PS00531">
    <property type="entry name" value="RNASE_T2_2"/>
    <property type="match status" value="1"/>
</dbReference>
<keyword evidence="8" id="KW-0732">Signal</keyword>
<dbReference type="Gene3D" id="3.90.730.10">
    <property type="entry name" value="Ribonuclease T2-like"/>
    <property type="match status" value="1"/>
</dbReference>
<dbReference type="SUPFAM" id="SSF55895">
    <property type="entry name" value="Ribonuclease Rh-like"/>
    <property type="match status" value="1"/>
</dbReference>
<dbReference type="EMBL" id="JAMYWD010000009">
    <property type="protein sequence ID" value="KAJ4961113.1"/>
    <property type="molecule type" value="Genomic_DNA"/>
</dbReference>
<dbReference type="GO" id="GO:0033897">
    <property type="term" value="F:ribonuclease T2 activity"/>
    <property type="evidence" value="ECO:0007669"/>
    <property type="project" value="InterPro"/>
</dbReference>
<evidence type="ECO:0000256" key="5">
    <source>
        <dbReference type="ARBA" id="ARBA00023239"/>
    </source>
</evidence>
<evidence type="ECO:0000256" key="3">
    <source>
        <dbReference type="ARBA" id="ARBA00022801"/>
    </source>
</evidence>
<name>A0A9Q0K4H2_9MAGN</name>
<dbReference type="GO" id="GO:0016787">
    <property type="term" value="F:hydrolase activity"/>
    <property type="evidence" value="ECO:0007669"/>
    <property type="project" value="UniProtKB-KW"/>
</dbReference>
<evidence type="ECO:0000256" key="8">
    <source>
        <dbReference type="SAM" id="SignalP"/>
    </source>
</evidence>
<evidence type="ECO:0000256" key="4">
    <source>
        <dbReference type="ARBA" id="ARBA00023157"/>
    </source>
</evidence>
<evidence type="ECO:0000256" key="7">
    <source>
        <dbReference type="RuleBase" id="RU004328"/>
    </source>
</evidence>
<protein>
    <submittedName>
        <fullName evidence="9">Uncharacterized protein</fullName>
    </submittedName>
</protein>
<evidence type="ECO:0000256" key="1">
    <source>
        <dbReference type="ARBA" id="ARBA00007469"/>
    </source>
</evidence>
<feature type="signal peptide" evidence="8">
    <location>
        <begin position="1"/>
        <end position="24"/>
    </location>
</feature>
<dbReference type="GO" id="GO:0006401">
    <property type="term" value="P:RNA catabolic process"/>
    <property type="evidence" value="ECO:0007669"/>
    <property type="project" value="TreeGrafter"/>
</dbReference>
<keyword evidence="10" id="KW-1185">Reference proteome</keyword>